<dbReference type="AlphaFoldDB" id="A0A177DRX2"/>
<dbReference type="Proteomes" id="UP000291422">
    <property type="component" value="Unassembled WGS sequence"/>
</dbReference>
<dbReference type="EMBL" id="KV441474">
    <property type="protein sequence ID" value="OAG22533.1"/>
    <property type="molecule type" value="Genomic_DNA"/>
</dbReference>
<protein>
    <submittedName>
        <fullName evidence="2">Uncharacterized protein</fullName>
    </submittedName>
</protein>
<dbReference type="VEuPathDB" id="FungiDB:CC77DRAFT_1086995"/>
<evidence type="ECO:0000313" key="4">
    <source>
        <dbReference type="Proteomes" id="UP000077248"/>
    </source>
</evidence>
<dbReference type="RefSeq" id="XP_018387954.1">
    <property type="nucleotide sequence ID" value="XM_018529444.1"/>
</dbReference>
<dbReference type="OMA" id="EAKMMEG"/>
<accession>A0A177DRX2</accession>
<keyword evidence="4" id="KW-1185">Reference proteome</keyword>
<reference evidence="3" key="3">
    <citation type="journal article" date="2019" name="J. ISSAAS">
        <title>Genomics, evolutionary history and diagnostics of the Alternaria alternata species group including apple and Asian pear pathotypes.</title>
        <authorList>
            <person name="Armitage A.D."/>
            <person name="Cockerton H.M."/>
            <person name="Sreenivasaprasad S."/>
            <person name="Woodhall J."/>
            <person name="Lane C."/>
            <person name="Harrison R.J."/>
            <person name="Clarkson J.P."/>
        </authorList>
    </citation>
    <scope>NUCLEOTIDE SEQUENCE</scope>
    <source>
        <strain evidence="3">FERA 1177</strain>
    </source>
</reference>
<reference evidence="2 4" key="1">
    <citation type="submission" date="2016-05" db="EMBL/GenBank/DDBJ databases">
        <title>Comparative analysis of secretome profiles of manganese(II)-oxidizing ascomycete fungi.</title>
        <authorList>
            <consortium name="DOE Joint Genome Institute"/>
            <person name="Zeiner C.A."/>
            <person name="Purvine S.O."/>
            <person name="Zink E.M."/>
            <person name="Wu S."/>
            <person name="Pasa-Tolic L."/>
            <person name="Chaput D.L."/>
            <person name="Haridas S."/>
            <person name="Grigoriev I.V."/>
            <person name="Santelli C.M."/>
            <person name="Hansel C.M."/>
        </authorList>
    </citation>
    <scope>NUCLEOTIDE SEQUENCE [LARGE SCALE GENOMIC DNA]</scope>
    <source>
        <strain evidence="2 4">SRC1lrK2f</strain>
    </source>
</reference>
<sequence>MAQTHAYYEEIDSIPASAANQTSPFHSACWWIIHPVTCVQVLDLSTRVLVDLKVWIEETVPNELFVRKSGTIMGFKGVREETLGNVMSELKKRKDRGDLESEEGYVGGWQAVGRDGEEMAKEVTDEDDNDRCDELHVRKQKKANRLSRNSGAQLEEAAAAGRNAAEEAKVKNEYEYVV</sequence>
<feature type="compositionally biased region" description="Low complexity" evidence="1">
    <location>
        <begin position="152"/>
        <end position="163"/>
    </location>
</feature>
<dbReference type="Proteomes" id="UP000077248">
    <property type="component" value="Unassembled WGS sequence"/>
</dbReference>
<dbReference type="GeneID" id="29115038"/>
<reference evidence="5" key="2">
    <citation type="journal article" date="2019" name="bioRxiv">
        <title>Genomics, evolutionary history and diagnostics of the Alternaria alternata species group including apple and Asian pear pathotypes.</title>
        <authorList>
            <person name="Armitage A.D."/>
            <person name="Cockerton H.M."/>
            <person name="Sreenivasaprasad S."/>
            <person name="Woodhall J.W."/>
            <person name="Lane C.R."/>
            <person name="Harrison R.J."/>
            <person name="Clarkson J.P."/>
        </authorList>
    </citation>
    <scope>NUCLEOTIDE SEQUENCE [LARGE SCALE GENOMIC DNA]</scope>
    <source>
        <strain evidence="5">FERA 1177</strain>
    </source>
</reference>
<evidence type="ECO:0000256" key="1">
    <source>
        <dbReference type="SAM" id="MobiDB-lite"/>
    </source>
</evidence>
<evidence type="ECO:0000313" key="3">
    <source>
        <dbReference type="EMBL" id="RYN80904.1"/>
    </source>
</evidence>
<dbReference type="KEGG" id="aalt:CC77DRAFT_1086995"/>
<evidence type="ECO:0000313" key="5">
    <source>
        <dbReference type="Proteomes" id="UP000291422"/>
    </source>
</evidence>
<proteinExistence type="predicted"/>
<name>A0A177DRX2_ALTAL</name>
<evidence type="ECO:0000313" key="2">
    <source>
        <dbReference type="EMBL" id="OAG22533.1"/>
    </source>
</evidence>
<organism evidence="2 4">
    <name type="scientific">Alternaria alternata</name>
    <name type="common">Alternaria rot fungus</name>
    <name type="synonym">Torula alternata</name>
    <dbReference type="NCBI Taxonomy" id="5599"/>
    <lineage>
        <taxon>Eukaryota</taxon>
        <taxon>Fungi</taxon>
        <taxon>Dikarya</taxon>
        <taxon>Ascomycota</taxon>
        <taxon>Pezizomycotina</taxon>
        <taxon>Dothideomycetes</taxon>
        <taxon>Pleosporomycetidae</taxon>
        <taxon>Pleosporales</taxon>
        <taxon>Pleosporineae</taxon>
        <taxon>Pleosporaceae</taxon>
        <taxon>Alternaria</taxon>
        <taxon>Alternaria sect. Alternaria</taxon>
        <taxon>Alternaria alternata complex</taxon>
    </lineage>
</organism>
<gene>
    <name evidence="3" type="ORF">AA0117_g2653</name>
    <name evidence="2" type="ORF">CC77DRAFT_1086995</name>
</gene>
<feature type="region of interest" description="Disordered" evidence="1">
    <location>
        <begin position="140"/>
        <end position="166"/>
    </location>
</feature>
<dbReference type="EMBL" id="PDXD01000003">
    <property type="protein sequence ID" value="RYN80904.1"/>
    <property type="molecule type" value="Genomic_DNA"/>
</dbReference>